<dbReference type="GO" id="GO:0009069">
    <property type="term" value="P:serine family amino acid metabolic process"/>
    <property type="evidence" value="ECO:0007669"/>
    <property type="project" value="UniProtKB-ARBA"/>
</dbReference>
<dbReference type="Proteomes" id="UP001238179">
    <property type="component" value="Chromosome"/>
</dbReference>
<dbReference type="InterPro" id="IPR001926">
    <property type="entry name" value="TrpB-like_PALP"/>
</dbReference>
<dbReference type="KEGG" id="msil:METEAL_41290"/>
<dbReference type="Gene3D" id="3.40.50.1100">
    <property type="match status" value="2"/>
</dbReference>
<comment type="similarity">
    <text evidence="2">Belongs to the cysteine synthase/cystathionine beta-synthase family.</text>
</comment>
<organism evidence="5 6">
    <name type="scientific">Mesoterricola silvestris</name>
    <dbReference type="NCBI Taxonomy" id="2927979"/>
    <lineage>
        <taxon>Bacteria</taxon>
        <taxon>Pseudomonadati</taxon>
        <taxon>Acidobacteriota</taxon>
        <taxon>Holophagae</taxon>
        <taxon>Holophagales</taxon>
        <taxon>Holophagaceae</taxon>
        <taxon>Mesoterricola</taxon>
    </lineage>
</organism>
<dbReference type="FunFam" id="3.40.50.1100:FF:000118">
    <property type="entry name" value="Related to CYS4-cystathionine beta-synthase"/>
    <property type="match status" value="1"/>
</dbReference>
<proteinExistence type="inferred from homology"/>
<evidence type="ECO:0000256" key="2">
    <source>
        <dbReference type="ARBA" id="ARBA00007103"/>
    </source>
</evidence>
<dbReference type="InterPro" id="IPR050214">
    <property type="entry name" value="Cys_Synth/Cystath_Beta-Synth"/>
</dbReference>
<dbReference type="CDD" id="cd01561">
    <property type="entry name" value="CBS_like"/>
    <property type="match status" value="1"/>
</dbReference>
<dbReference type="RefSeq" id="WP_316413636.1">
    <property type="nucleotide sequence ID" value="NZ_AP027080.1"/>
</dbReference>
<dbReference type="Pfam" id="PF00291">
    <property type="entry name" value="PALP"/>
    <property type="match status" value="1"/>
</dbReference>
<dbReference type="InterPro" id="IPR036052">
    <property type="entry name" value="TrpB-like_PALP_sf"/>
</dbReference>
<dbReference type="AlphaFoldDB" id="A0AA48GV46"/>
<dbReference type="GO" id="GO:0044272">
    <property type="term" value="P:sulfur compound biosynthetic process"/>
    <property type="evidence" value="ECO:0007669"/>
    <property type="project" value="UniProtKB-ARBA"/>
</dbReference>
<comment type="cofactor">
    <cofactor evidence="1">
        <name>pyridoxal 5'-phosphate</name>
        <dbReference type="ChEBI" id="CHEBI:597326"/>
    </cofactor>
</comment>
<evidence type="ECO:0000259" key="4">
    <source>
        <dbReference type="Pfam" id="PF00291"/>
    </source>
</evidence>
<evidence type="ECO:0000256" key="3">
    <source>
        <dbReference type="ARBA" id="ARBA00022898"/>
    </source>
</evidence>
<dbReference type="PANTHER" id="PTHR10314">
    <property type="entry name" value="CYSTATHIONINE BETA-SYNTHASE"/>
    <property type="match status" value="1"/>
</dbReference>
<dbReference type="SUPFAM" id="SSF53686">
    <property type="entry name" value="Tryptophan synthase beta subunit-like PLP-dependent enzymes"/>
    <property type="match status" value="1"/>
</dbReference>
<keyword evidence="3" id="KW-0663">Pyridoxal phosphate</keyword>
<sequence length="327" mass="35847">MRDKRVYDSILDVIGNTPLVRLRRITAGIPFPVWVKLEYLNPMGSSKDRIAKYLVEQAEKDGRLHPGDVILENSSGNTAMGLALAAIQKGYTLKAVVRDRTSKEKLDQLTALGVDLVKVDTSLPPDHPDSYNLITPRLARETPDCYFPDQHNNRENNEAHYRGTGPEVWEQMDGKIDVFVAGMGTGGTIGGVGRYLKERNPAVKIVAVDVVGSVFTPYFRTGDPGKAAPYLLEGLGDEFLIGCADFSVIDEMVQVTDKEAFLAARELARTEGLLVGGSSGAVIHALKKIAPTLPPDARVAILFPDSASRYLSTIFNDDWMREKGMLD</sequence>
<feature type="domain" description="Tryptophan synthase beta chain-like PALP" evidence="4">
    <location>
        <begin position="11"/>
        <end position="305"/>
    </location>
</feature>
<evidence type="ECO:0000313" key="6">
    <source>
        <dbReference type="Proteomes" id="UP001238179"/>
    </source>
</evidence>
<keyword evidence="6" id="KW-1185">Reference proteome</keyword>
<reference evidence="6" key="1">
    <citation type="journal article" date="2023" name="Int. J. Syst. Evol. Microbiol.">
        <title>Mesoterricola silvestris gen. nov., sp. nov., Mesoterricola sediminis sp. nov., Geothrix oryzae sp. nov., Geothrix edaphica sp. nov., Geothrix rubra sp. nov., and Geothrix limicola sp. nov., six novel members of Acidobacteriota isolated from soils.</title>
        <authorList>
            <person name="Itoh H."/>
            <person name="Sugisawa Y."/>
            <person name="Mise K."/>
            <person name="Xu Z."/>
            <person name="Kuniyasu M."/>
            <person name="Ushijima N."/>
            <person name="Kawano K."/>
            <person name="Kobayashi E."/>
            <person name="Shiratori Y."/>
            <person name="Masuda Y."/>
            <person name="Senoo K."/>
        </authorList>
    </citation>
    <scope>NUCLEOTIDE SEQUENCE [LARGE SCALE GENOMIC DNA]</scope>
    <source>
        <strain evidence="6">W79</strain>
    </source>
</reference>
<dbReference type="FunFam" id="3.40.50.1100:FF:000003">
    <property type="entry name" value="Cystathionine beta-synthase"/>
    <property type="match status" value="1"/>
</dbReference>
<evidence type="ECO:0000256" key="1">
    <source>
        <dbReference type="ARBA" id="ARBA00001933"/>
    </source>
</evidence>
<dbReference type="EMBL" id="AP027080">
    <property type="protein sequence ID" value="BDU74955.1"/>
    <property type="molecule type" value="Genomic_DNA"/>
</dbReference>
<name>A0AA48GV46_9BACT</name>
<protein>
    <recommendedName>
        <fullName evidence="4">Tryptophan synthase beta chain-like PALP domain-containing protein</fullName>
    </recommendedName>
</protein>
<evidence type="ECO:0000313" key="5">
    <source>
        <dbReference type="EMBL" id="BDU74955.1"/>
    </source>
</evidence>
<dbReference type="GO" id="GO:0006534">
    <property type="term" value="P:cysteine metabolic process"/>
    <property type="evidence" value="ECO:0007669"/>
    <property type="project" value="UniProtKB-ARBA"/>
</dbReference>
<accession>A0AA48GV46</accession>
<gene>
    <name evidence="5" type="ORF">METEAL_41290</name>
</gene>